<dbReference type="RefSeq" id="WP_132249266.1">
    <property type="nucleotide sequence ID" value="NZ_SMAL01000001.1"/>
</dbReference>
<dbReference type="AlphaFoldDB" id="A0A4V6NZV0"/>
<keyword evidence="1" id="KW-1003">Cell membrane</keyword>
<keyword evidence="5" id="KW-0131">Cell cycle</keyword>
<evidence type="ECO:0000256" key="6">
    <source>
        <dbReference type="SAM" id="Phobius"/>
    </source>
</evidence>
<keyword evidence="3 6" id="KW-0812">Transmembrane</keyword>
<evidence type="ECO:0000256" key="4">
    <source>
        <dbReference type="ARBA" id="ARBA00022989"/>
    </source>
</evidence>
<evidence type="ECO:0000256" key="2">
    <source>
        <dbReference type="ARBA" id="ARBA00022618"/>
    </source>
</evidence>
<dbReference type="InterPro" id="IPR050487">
    <property type="entry name" value="FtsQ_DivIB"/>
</dbReference>
<organism evidence="7 8">
    <name type="scientific">Natranaerovirga pectinivora</name>
    <dbReference type="NCBI Taxonomy" id="682400"/>
    <lineage>
        <taxon>Bacteria</taxon>
        <taxon>Bacillati</taxon>
        <taxon>Bacillota</taxon>
        <taxon>Clostridia</taxon>
        <taxon>Lachnospirales</taxon>
        <taxon>Natranaerovirgaceae</taxon>
        <taxon>Natranaerovirga</taxon>
    </lineage>
</organism>
<evidence type="ECO:0000313" key="8">
    <source>
        <dbReference type="Proteomes" id="UP000294902"/>
    </source>
</evidence>
<evidence type="ECO:0000256" key="5">
    <source>
        <dbReference type="ARBA" id="ARBA00023306"/>
    </source>
</evidence>
<evidence type="ECO:0000313" key="7">
    <source>
        <dbReference type="EMBL" id="TCT16859.1"/>
    </source>
</evidence>
<keyword evidence="4 6" id="KW-1133">Transmembrane helix</keyword>
<reference evidence="7 8" key="1">
    <citation type="submission" date="2019-03" db="EMBL/GenBank/DDBJ databases">
        <title>Genomic Encyclopedia of Type Strains, Phase IV (KMG-IV): sequencing the most valuable type-strain genomes for metagenomic binning, comparative biology and taxonomic classification.</title>
        <authorList>
            <person name="Goeker M."/>
        </authorList>
    </citation>
    <scope>NUCLEOTIDE SEQUENCE [LARGE SCALE GENOMIC DNA]</scope>
    <source>
        <strain evidence="7 8">DSM 24629</strain>
    </source>
</reference>
<evidence type="ECO:0000256" key="3">
    <source>
        <dbReference type="ARBA" id="ARBA00022692"/>
    </source>
</evidence>
<keyword evidence="8" id="KW-1185">Reference proteome</keyword>
<proteinExistence type="predicted"/>
<keyword evidence="6" id="KW-0472">Membrane</keyword>
<sequence>MKKKQKIKGNIVALKKSNSKINKVALLLFATTVIIIVYVFNNMFAIKSIYVFGNAYYSETQIIDLIGLNTHNNSLIYYLSSNQNDFNNIPLIEKINVKLNSRQEIHVEVFEKKVIGSIEIMGMYLYFDREGIIVETLNENLEHIPVIYGLNYDHVRMDEQIPVKDEKIFDDILNIIQILSTYKINIEEIIIKDDEEYTLVKSNIRVLLGTRDQLHEKINEFNTILPNLPDEKGELNLKNINHRIYFKKDI</sequence>
<dbReference type="GO" id="GO:0051301">
    <property type="term" value="P:cell division"/>
    <property type="evidence" value="ECO:0007669"/>
    <property type="project" value="UniProtKB-KW"/>
</dbReference>
<comment type="caution">
    <text evidence="7">The sequence shown here is derived from an EMBL/GenBank/DDBJ whole genome shotgun (WGS) entry which is preliminary data.</text>
</comment>
<name>A0A4V6NZV0_9FIRM</name>
<accession>A0A4V6NZV0</accession>
<feature type="transmembrane region" description="Helical" evidence="6">
    <location>
        <begin position="21"/>
        <end position="40"/>
    </location>
</feature>
<protein>
    <submittedName>
        <fullName evidence="7">Cell division protein FtsQ</fullName>
    </submittedName>
</protein>
<gene>
    <name evidence="7" type="ORF">EDC18_101155</name>
</gene>
<keyword evidence="2 7" id="KW-0132">Cell division</keyword>
<evidence type="ECO:0000256" key="1">
    <source>
        <dbReference type="ARBA" id="ARBA00022475"/>
    </source>
</evidence>
<dbReference type="PANTHER" id="PTHR37820:SF1">
    <property type="entry name" value="CELL DIVISION PROTEIN FTSQ"/>
    <property type="match status" value="1"/>
</dbReference>
<dbReference type="OrthoDB" id="1748794at2"/>
<dbReference type="EMBL" id="SMAL01000001">
    <property type="protein sequence ID" value="TCT16859.1"/>
    <property type="molecule type" value="Genomic_DNA"/>
</dbReference>
<dbReference type="GO" id="GO:0005886">
    <property type="term" value="C:plasma membrane"/>
    <property type="evidence" value="ECO:0007669"/>
    <property type="project" value="TreeGrafter"/>
</dbReference>
<dbReference type="PANTHER" id="PTHR37820">
    <property type="entry name" value="CELL DIVISION PROTEIN DIVIB"/>
    <property type="match status" value="1"/>
</dbReference>
<dbReference type="Proteomes" id="UP000294902">
    <property type="component" value="Unassembled WGS sequence"/>
</dbReference>